<proteinExistence type="inferred from homology"/>
<dbReference type="Gene3D" id="3.40.50.150">
    <property type="entry name" value="Vaccinia Virus protein VP39"/>
    <property type="match status" value="1"/>
</dbReference>
<reference evidence="11" key="1">
    <citation type="submission" date="2017-09" db="EMBL/GenBank/DDBJ databases">
        <title>Depth-based differentiation of microbial function through sediment-hosted aquifers and enrichment of novel symbionts in the deep terrestrial subsurface.</title>
        <authorList>
            <person name="Probst A.J."/>
            <person name="Ladd B."/>
            <person name="Jarett J.K."/>
            <person name="Geller-Mcgrath D.E."/>
            <person name="Sieber C.M.K."/>
            <person name="Emerson J.B."/>
            <person name="Anantharaman K."/>
            <person name="Thomas B.C."/>
            <person name="Malmstrom R."/>
            <person name="Stieglmeier M."/>
            <person name="Klingl A."/>
            <person name="Woyke T."/>
            <person name="Ryan C.M."/>
            <person name="Banfield J.F."/>
        </authorList>
    </citation>
    <scope>NUCLEOTIDE SEQUENCE [LARGE SCALE GENOMIC DNA]</scope>
</reference>
<dbReference type="EMBL" id="PFTC01000007">
    <property type="protein sequence ID" value="PJB98988.1"/>
    <property type="molecule type" value="Genomic_DNA"/>
</dbReference>
<dbReference type="PANTHER" id="PTHR11727:SF7">
    <property type="entry name" value="DIMETHYLADENOSINE TRANSFERASE-RELATED"/>
    <property type="match status" value="1"/>
</dbReference>
<dbReference type="InterPro" id="IPR011530">
    <property type="entry name" value="rRNA_adenine_dimethylase"/>
</dbReference>
<feature type="binding site" evidence="7 8">
    <location>
        <position position="126"/>
    </location>
    <ligand>
        <name>S-adenosyl-L-methionine</name>
        <dbReference type="ChEBI" id="CHEBI:59789"/>
    </ligand>
</feature>
<feature type="binding site" evidence="7 8">
    <location>
        <position position="99"/>
    </location>
    <ligand>
        <name>S-adenosyl-L-methionine</name>
        <dbReference type="ChEBI" id="CHEBI:59789"/>
    </ligand>
</feature>
<feature type="domain" description="Ribosomal RNA adenine methylase transferase N-terminal" evidence="9">
    <location>
        <begin position="58"/>
        <end position="248"/>
    </location>
</feature>
<feature type="binding site" evidence="7 8">
    <location>
        <position position="51"/>
    </location>
    <ligand>
        <name>S-adenosyl-L-methionine</name>
        <dbReference type="ChEBI" id="CHEBI:59789"/>
    </ligand>
</feature>
<evidence type="ECO:0000256" key="6">
    <source>
        <dbReference type="ARBA" id="ARBA00022884"/>
    </source>
</evidence>
<dbReference type="AlphaFoldDB" id="A0A2M8DM30"/>
<dbReference type="PROSITE" id="PS01131">
    <property type="entry name" value="RRNA_A_DIMETH"/>
    <property type="match status" value="1"/>
</dbReference>
<evidence type="ECO:0000256" key="1">
    <source>
        <dbReference type="ARBA" id="ARBA00022490"/>
    </source>
</evidence>
<evidence type="ECO:0000256" key="8">
    <source>
        <dbReference type="PROSITE-ProRule" id="PRU01026"/>
    </source>
</evidence>
<accession>A0A2M8DM30</accession>
<dbReference type="PANTHER" id="PTHR11727">
    <property type="entry name" value="DIMETHYLADENOSINE TRANSFERASE"/>
    <property type="match status" value="1"/>
</dbReference>
<dbReference type="NCBIfam" id="TIGR00755">
    <property type="entry name" value="ksgA"/>
    <property type="match status" value="1"/>
</dbReference>
<protein>
    <recommendedName>
        <fullName evidence="7">Ribosomal RNA small subunit methyltransferase A</fullName>
        <ecNumber evidence="7">2.1.1.182</ecNumber>
    </recommendedName>
    <alternativeName>
        <fullName evidence="7">16S rRNA (adenine(1518)-N(6)/adenine(1519)-N(6))-dimethyltransferase</fullName>
    </alternativeName>
    <alternativeName>
        <fullName evidence="7">16S rRNA dimethyladenosine transferase</fullName>
    </alternativeName>
    <alternativeName>
        <fullName evidence="7">16S rRNA dimethylase</fullName>
    </alternativeName>
    <alternativeName>
        <fullName evidence="7">S-adenosylmethionine-6-N', N'-adenosyl(rRNA) dimethyltransferase</fullName>
    </alternativeName>
</protein>
<dbReference type="GO" id="GO:0052908">
    <property type="term" value="F:16S rRNA (adenine(1518)-N(6)/adenine(1519)-N(6))-dimethyltransferase activity"/>
    <property type="evidence" value="ECO:0007669"/>
    <property type="project" value="UniProtKB-EC"/>
</dbReference>
<name>A0A2M8DM30_9BACT</name>
<dbReference type="EC" id="2.1.1.182" evidence="7"/>
<sequence length="341" mass="39178">MNPVRNIKQNLNKKLEPCQQISNGVNLISRRTIKNLLQRYQIRPSKRLGQNFLVDEGVIKRVIEAADLQPDDIILEIGPGIGNLTQELAKRVKKVIAIEKDQRMVEILKELLECANVRNVEIVKADILKIDPKPYTLKPYKVVANLPFYITAPVIRKFLEAVEVKHRASACGDEGKDEDKVLIAPQQMVLVVQKEVAQRICAKAPDMSILAVSVQFYAEPEIIFYISKKSFWPQPKVDSAIIKIIPRQPAPYRNEVSGAGFRERFFRIVKAGFSQPRKQILNNFSEMLKLNKPRSERKSLLRGKDEARFWLLKNNINPTQRAETLTIEDWINLTKSYKIKK</sequence>
<dbReference type="InterPro" id="IPR020598">
    <property type="entry name" value="rRNA_Ade_methylase_Trfase_N"/>
</dbReference>
<dbReference type="InterPro" id="IPR029063">
    <property type="entry name" value="SAM-dependent_MTases_sf"/>
</dbReference>
<feature type="binding site" evidence="7 8">
    <location>
        <position position="53"/>
    </location>
    <ligand>
        <name>S-adenosyl-L-methionine</name>
        <dbReference type="ChEBI" id="CHEBI:59789"/>
    </ligand>
</feature>
<comment type="catalytic activity">
    <reaction evidence="7">
        <text>adenosine(1518)/adenosine(1519) in 16S rRNA + 4 S-adenosyl-L-methionine = N(6)-dimethyladenosine(1518)/N(6)-dimethyladenosine(1519) in 16S rRNA + 4 S-adenosyl-L-homocysteine + 4 H(+)</text>
        <dbReference type="Rhea" id="RHEA:19609"/>
        <dbReference type="Rhea" id="RHEA-COMP:10232"/>
        <dbReference type="Rhea" id="RHEA-COMP:10233"/>
        <dbReference type="ChEBI" id="CHEBI:15378"/>
        <dbReference type="ChEBI" id="CHEBI:57856"/>
        <dbReference type="ChEBI" id="CHEBI:59789"/>
        <dbReference type="ChEBI" id="CHEBI:74411"/>
        <dbReference type="ChEBI" id="CHEBI:74493"/>
        <dbReference type="EC" id="2.1.1.182"/>
    </reaction>
</comment>
<evidence type="ECO:0000259" key="9">
    <source>
        <dbReference type="SMART" id="SM00650"/>
    </source>
</evidence>
<evidence type="ECO:0000256" key="4">
    <source>
        <dbReference type="ARBA" id="ARBA00022679"/>
    </source>
</evidence>
<dbReference type="SMART" id="SM00650">
    <property type="entry name" value="rADc"/>
    <property type="match status" value="1"/>
</dbReference>
<dbReference type="InterPro" id="IPR020596">
    <property type="entry name" value="rRNA_Ade_Mease_Trfase_CS"/>
</dbReference>
<evidence type="ECO:0000313" key="10">
    <source>
        <dbReference type="EMBL" id="PJB98988.1"/>
    </source>
</evidence>
<feature type="binding site" evidence="7 8">
    <location>
        <position position="78"/>
    </location>
    <ligand>
        <name>S-adenosyl-L-methionine</name>
        <dbReference type="ChEBI" id="CHEBI:59789"/>
    </ligand>
</feature>
<keyword evidence="5 7" id="KW-0949">S-adenosyl-L-methionine</keyword>
<evidence type="ECO:0000256" key="7">
    <source>
        <dbReference type="HAMAP-Rule" id="MF_00607"/>
    </source>
</evidence>
<keyword evidence="4 7" id="KW-0808">Transferase</keyword>
<dbReference type="Gene3D" id="1.10.8.100">
    <property type="entry name" value="Ribosomal RNA adenine dimethylase-like, domain 2"/>
    <property type="match status" value="1"/>
</dbReference>
<comment type="similarity">
    <text evidence="7">Belongs to the class I-like SAM-binding methyltransferase superfamily. rRNA adenine N(6)-methyltransferase family. RsmA subfamily.</text>
</comment>
<dbReference type="Pfam" id="PF00398">
    <property type="entry name" value="RrnaAD"/>
    <property type="match status" value="1"/>
</dbReference>
<keyword evidence="2 7" id="KW-0698">rRNA processing</keyword>
<keyword evidence="3 7" id="KW-0489">Methyltransferase</keyword>
<evidence type="ECO:0000256" key="5">
    <source>
        <dbReference type="ARBA" id="ARBA00022691"/>
    </source>
</evidence>
<dbReference type="SUPFAM" id="SSF53335">
    <property type="entry name" value="S-adenosyl-L-methionine-dependent methyltransferases"/>
    <property type="match status" value="1"/>
</dbReference>
<dbReference type="HAMAP" id="MF_00607">
    <property type="entry name" value="16SrRNA_methyltr_A"/>
    <property type="match status" value="1"/>
</dbReference>
<dbReference type="Proteomes" id="UP000230097">
    <property type="component" value="Unassembled WGS sequence"/>
</dbReference>
<feature type="binding site" evidence="7 8">
    <location>
        <position position="145"/>
    </location>
    <ligand>
        <name>S-adenosyl-L-methionine</name>
        <dbReference type="ChEBI" id="CHEBI:59789"/>
    </ligand>
</feature>
<comment type="subcellular location">
    <subcellularLocation>
        <location evidence="7">Cytoplasm</location>
    </subcellularLocation>
</comment>
<dbReference type="PROSITE" id="PS51689">
    <property type="entry name" value="SAM_RNA_A_N6_MT"/>
    <property type="match status" value="1"/>
</dbReference>
<evidence type="ECO:0000256" key="2">
    <source>
        <dbReference type="ARBA" id="ARBA00022552"/>
    </source>
</evidence>
<keyword evidence="6 7" id="KW-0694">RNA-binding</keyword>
<organism evidence="10 11">
    <name type="scientific">Candidatus Nealsonbacteria bacterium CG_4_9_14_0_8_um_filter_36_17</name>
    <dbReference type="NCBI Taxonomy" id="1974693"/>
    <lineage>
        <taxon>Bacteria</taxon>
        <taxon>Candidatus Nealsoniibacteriota</taxon>
    </lineage>
</organism>
<dbReference type="InterPro" id="IPR023165">
    <property type="entry name" value="rRNA_Ade_diMease-like_C"/>
</dbReference>
<evidence type="ECO:0000256" key="3">
    <source>
        <dbReference type="ARBA" id="ARBA00022603"/>
    </source>
</evidence>
<dbReference type="CDD" id="cd02440">
    <property type="entry name" value="AdoMet_MTases"/>
    <property type="match status" value="1"/>
</dbReference>
<dbReference type="GO" id="GO:0003723">
    <property type="term" value="F:RNA binding"/>
    <property type="evidence" value="ECO:0007669"/>
    <property type="project" value="UniProtKB-UniRule"/>
</dbReference>
<comment type="caution">
    <text evidence="10">The sequence shown here is derived from an EMBL/GenBank/DDBJ whole genome shotgun (WGS) entry which is preliminary data.</text>
</comment>
<gene>
    <name evidence="7 10" type="primary">rsmA</name>
    <name evidence="7" type="synonym">ksgA</name>
    <name evidence="10" type="ORF">CO078_00240</name>
</gene>
<comment type="function">
    <text evidence="7">Specifically dimethylates two adjacent adenosines (A1518 and A1519) in the loop of a conserved hairpin near the 3'-end of 16S rRNA in the 30S particle. May play a critical role in biogenesis of 30S subunits.</text>
</comment>
<dbReference type="InterPro" id="IPR001737">
    <property type="entry name" value="KsgA/Erm"/>
</dbReference>
<keyword evidence="1 7" id="KW-0963">Cytoplasm</keyword>
<dbReference type="GO" id="GO:0005829">
    <property type="term" value="C:cytosol"/>
    <property type="evidence" value="ECO:0007669"/>
    <property type="project" value="TreeGrafter"/>
</dbReference>
<evidence type="ECO:0000313" key="11">
    <source>
        <dbReference type="Proteomes" id="UP000230097"/>
    </source>
</evidence>